<evidence type="ECO:0000259" key="11">
    <source>
        <dbReference type="Pfam" id="PF02885"/>
    </source>
</evidence>
<keyword evidence="9" id="KW-0479">Metal-binding</keyword>
<keyword evidence="4 9" id="KW-0808">Transferase</keyword>
<feature type="binding site" evidence="9">
    <location>
        <position position="229"/>
    </location>
    <ligand>
        <name>Mg(2+)</name>
        <dbReference type="ChEBI" id="CHEBI:18420"/>
        <label>1</label>
    </ligand>
</feature>
<feature type="binding site" evidence="9">
    <location>
        <position position="229"/>
    </location>
    <ligand>
        <name>Mg(2+)</name>
        <dbReference type="ChEBI" id="CHEBI:18420"/>
        <label>2</label>
    </ligand>
</feature>
<dbReference type="InterPro" id="IPR005940">
    <property type="entry name" value="Anthranilate_Pribosyl_Tfrase"/>
</dbReference>
<evidence type="ECO:0000256" key="8">
    <source>
        <dbReference type="ARBA" id="ARBA00061188"/>
    </source>
</evidence>
<dbReference type="GO" id="GO:0004048">
    <property type="term" value="F:anthranilate phosphoribosyltransferase activity"/>
    <property type="evidence" value="ECO:0007669"/>
    <property type="project" value="UniProtKB-UniRule"/>
</dbReference>
<evidence type="ECO:0000256" key="9">
    <source>
        <dbReference type="HAMAP-Rule" id="MF_00211"/>
    </source>
</evidence>
<feature type="binding site" evidence="9">
    <location>
        <position position="114"/>
    </location>
    <ligand>
        <name>anthranilate</name>
        <dbReference type="ChEBI" id="CHEBI:16567"/>
        <label>1</label>
    </ligand>
</feature>
<comment type="function">
    <text evidence="9">Catalyzes the transfer of the phosphoribosyl group of 5-phosphorylribose-1-pyrophosphate (PRPP) to anthranilate to yield N-(5'-phosphoribosyl)-anthranilate (PRA).</text>
</comment>
<evidence type="ECO:0000256" key="7">
    <source>
        <dbReference type="ARBA" id="ARBA00052328"/>
    </source>
</evidence>
<accession>A0A6I3KI40</accession>
<comment type="catalytic activity">
    <reaction evidence="7 9">
        <text>N-(5-phospho-beta-D-ribosyl)anthranilate + diphosphate = 5-phospho-alpha-D-ribose 1-diphosphate + anthranilate</text>
        <dbReference type="Rhea" id="RHEA:11768"/>
        <dbReference type="ChEBI" id="CHEBI:16567"/>
        <dbReference type="ChEBI" id="CHEBI:18277"/>
        <dbReference type="ChEBI" id="CHEBI:33019"/>
        <dbReference type="ChEBI" id="CHEBI:58017"/>
        <dbReference type="EC" id="2.4.2.18"/>
    </reaction>
</comment>
<evidence type="ECO:0000256" key="6">
    <source>
        <dbReference type="ARBA" id="ARBA00023141"/>
    </source>
</evidence>
<dbReference type="SUPFAM" id="SSF52418">
    <property type="entry name" value="Nucleoside phosphorylase/phosphoribosyltransferase catalytic domain"/>
    <property type="match status" value="1"/>
</dbReference>
<evidence type="ECO:0000256" key="5">
    <source>
        <dbReference type="ARBA" id="ARBA00022822"/>
    </source>
</evidence>
<feature type="binding site" evidence="9">
    <location>
        <position position="169"/>
    </location>
    <ligand>
        <name>anthranilate</name>
        <dbReference type="ChEBI" id="CHEBI:16567"/>
        <label>2</label>
    </ligand>
</feature>
<dbReference type="HAMAP" id="MF_00211">
    <property type="entry name" value="TrpD"/>
    <property type="match status" value="1"/>
</dbReference>
<feature type="binding site" evidence="9">
    <location>
        <begin position="86"/>
        <end position="87"/>
    </location>
    <ligand>
        <name>5-phospho-alpha-D-ribose 1-diphosphate</name>
        <dbReference type="ChEBI" id="CHEBI:58017"/>
    </ligand>
</feature>
<sequence>MPAIELKLLMQKVATGASLTEDEIADAFETMMSGVASPVQMAAFLMALRVRGETIPEITGASRLMRARMLPVEAPPDAVDIVGTGGDGHNTFNVSTCAAIVAAGAGVPIAKHGNRAVSSLSGASDVLAALGVKIDLPPVAITRSIAKSGVGFMWAPMHHPAMKAWAPARAELGVRTILNLLGPLANPAGVKRQVVGVFNAAWTEPIAEVLSNLGSVHAWVVHGSDGLDEITTTGPTRVTELKDGKIRTFEVRPSDAGLPTASLEDLKGGDATVNAAAIRELLGGEQGAFRDIVVLNAGAALLVGGKAANLREGAERAARAIDDGSAARALDQLVAASNEAA</sequence>
<evidence type="ECO:0000313" key="13">
    <source>
        <dbReference type="Proteomes" id="UP000440694"/>
    </source>
</evidence>
<dbReference type="GO" id="GO:0000287">
    <property type="term" value="F:magnesium ion binding"/>
    <property type="evidence" value="ECO:0007669"/>
    <property type="project" value="UniProtKB-UniRule"/>
</dbReference>
<dbReference type="EC" id="2.4.2.18" evidence="9"/>
<dbReference type="PANTHER" id="PTHR43285">
    <property type="entry name" value="ANTHRANILATE PHOSPHORIBOSYLTRANSFERASE"/>
    <property type="match status" value="1"/>
</dbReference>
<feature type="binding site" evidence="9">
    <location>
        <position position="91"/>
    </location>
    <ligand>
        <name>5-phospho-alpha-D-ribose 1-diphosphate</name>
        <dbReference type="ChEBI" id="CHEBI:58017"/>
    </ligand>
</feature>
<name>A0A6I3KI40_9HYPH</name>
<dbReference type="InterPro" id="IPR017459">
    <property type="entry name" value="Glycosyl_Trfase_fam3_N_dom"/>
</dbReference>
<dbReference type="SUPFAM" id="SSF47648">
    <property type="entry name" value="Nucleoside phosphorylase/phosphoribosyltransferase N-terminal domain"/>
    <property type="match status" value="1"/>
</dbReference>
<keyword evidence="13" id="KW-1185">Reference proteome</keyword>
<dbReference type="UniPathway" id="UPA00035">
    <property type="reaction ID" value="UER00041"/>
</dbReference>
<evidence type="ECO:0000313" key="12">
    <source>
        <dbReference type="EMBL" id="MTD93377.1"/>
    </source>
</evidence>
<evidence type="ECO:0000256" key="1">
    <source>
        <dbReference type="ARBA" id="ARBA00004907"/>
    </source>
</evidence>
<keyword evidence="9" id="KW-0460">Magnesium</keyword>
<gene>
    <name evidence="9 12" type="primary">trpD</name>
    <name evidence="12" type="ORF">GIW81_03385</name>
</gene>
<keyword evidence="6 9" id="KW-0057">Aromatic amino acid biosynthesis</keyword>
<evidence type="ECO:0000256" key="4">
    <source>
        <dbReference type="ARBA" id="ARBA00022679"/>
    </source>
</evidence>
<dbReference type="PANTHER" id="PTHR43285:SF2">
    <property type="entry name" value="ANTHRANILATE PHOSPHORIBOSYLTRANSFERASE"/>
    <property type="match status" value="1"/>
</dbReference>
<evidence type="ECO:0000259" key="10">
    <source>
        <dbReference type="Pfam" id="PF00591"/>
    </source>
</evidence>
<dbReference type="Gene3D" id="3.40.1030.10">
    <property type="entry name" value="Nucleoside phosphorylase/phosphoribosyltransferase catalytic domain"/>
    <property type="match status" value="1"/>
</dbReference>
<dbReference type="RefSeq" id="WP_154737923.1">
    <property type="nucleotide sequence ID" value="NZ_WMBQ01000001.1"/>
</dbReference>
<comment type="caution">
    <text evidence="9">Lacks conserved residue(s) required for the propagation of feature annotation.</text>
</comment>
<keyword evidence="3 9" id="KW-0328">Glycosyltransferase</keyword>
<keyword evidence="2 9" id="KW-0028">Amino-acid biosynthesis</keyword>
<dbReference type="FunFam" id="3.40.1030.10:FF:000002">
    <property type="entry name" value="Anthranilate phosphoribosyltransferase"/>
    <property type="match status" value="1"/>
</dbReference>
<protein>
    <recommendedName>
        <fullName evidence="9">Anthranilate phosphoribosyltransferase</fullName>
        <ecNumber evidence="9">2.4.2.18</ecNumber>
    </recommendedName>
</protein>
<dbReference type="GO" id="GO:0005829">
    <property type="term" value="C:cytosol"/>
    <property type="evidence" value="ECO:0007669"/>
    <property type="project" value="TreeGrafter"/>
</dbReference>
<comment type="subunit">
    <text evidence="9">Homodimer.</text>
</comment>
<keyword evidence="5 9" id="KW-0822">Tryptophan biosynthesis</keyword>
<feature type="binding site" evidence="9">
    <location>
        <position position="83"/>
    </location>
    <ligand>
        <name>5-phospho-alpha-D-ribose 1-diphosphate</name>
        <dbReference type="ChEBI" id="CHEBI:58017"/>
    </ligand>
</feature>
<feature type="domain" description="Glycosyl transferase family 3 N-terminal" evidence="11">
    <location>
        <begin position="9"/>
        <end position="68"/>
    </location>
</feature>
<evidence type="ECO:0000256" key="2">
    <source>
        <dbReference type="ARBA" id="ARBA00022605"/>
    </source>
</evidence>
<dbReference type="InterPro" id="IPR036320">
    <property type="entry name" value="Glycosyl_Trfase_fam3_N_dom_sf"/>
</dbReference>
<organism evidence="12 13">
    <name type="scientific">Hyphomicrobium album</name>
    <dbReference type="NCBI Taxonomy" id="2665159"/>
    <lineage>
        <taxon>Bacteria</taxon>
        <taxon>Pseudomonadati</taxon>
        <taxon>Pseudomonadota</taxon>
        <taxon>Alphaproteobacteria</taxon>
        <taxon>Hyphomicrobiales</taxon>
        <taxon>Hyphomicrobiaceae</taxon>
        <taxon>Hyphomicrobium</taxon>
    </lineage>
</organism>
<dbReference type="AlphaFoldDB" id="A0A6I3KI40"/>
<reference evidence="12 13" key="1">
    <citation type="submission" date="2019-11" db="EMBL/GenBank/DDBJ databases">
        <title>Identification of a novel strain.</title>
        <authorList>
            <person name="Xu Q."/>
            <person name="Wang G."/>
        </authorList>
    </citation>
    <scope>NUCLEOTIDE SEQUENCE [LARGE SCALE GENOMIC DNA]</scope>
    <source>
        <strain evidence="13">xq</strain>
    </source>
</reference>
<feature type="binding site" evidence="9">
    <location>
        <position position="228"/>
    </location>
    <ligand>
        <name>Mg(2+)</name>
        <dbReference type="ChEBI" id="CHEBI:18420"/>
        <label>2</label>
    </ligand>
</feature>
<evidence type="ECO:0000256" key="3">
    <source>
        <dbReference type="ARBA" id="ARBA00022676"/>
    </source>
</evidence>
<dbReference type="InterPro" id="IPR000312">
    <property type="entry name" value="Glycosyl_Trfase_fam3"/>
</dbReference>
<comment type="cofactor">
    <cofactor evidence="9">
        <name>Mg(2+)</name>
        <dbReference type="ChEBI" id="CHEBI:18420"/>
    </cofactor>
    <text evidence="9">Binds 2 magnesium ions per monomer.</text>
</comment>
<feature type="binding site" evidence="9">
    <location>
        <position position="123"/>
    </location>
    <ligand>
        <name>5-phospho-alpha-D-ribose 1-diphosphate</name>
        <dbReference type="ChEBI" id="CHEBI:58017"/>
    </ligand>
</feature>
<feature type="domain" description="Glycosyl transferase family 3" evidence="10">
    <location>
        <begin position="77"/>
        <end position="326"/>
    </location>
</feature>
<comment type="similarity">
    <text evidence="8">In the C-terminal section; belongs to the anthranilate phosphoribosyltransferase family.</text>
</comment>
<feature type="binding site" evidence="9">
    <location>
        <begin position="111"/>
        <end position="119"/>
    </location>
    <ligand>
        <name>5-phospho-alpha-D-ribose 1-diphosphate</name>
        <dbReference type="ChEBI" id="CHEBI:58017"/>
    </ligand>
</feature>
<feature type="binding site" evidence="9">
    <location>
        <begin position="93"/>
        <end position="96"/>
    </location>
    <ligand>
        <name>5-phospho-alpha-D-ribose 1-diphosphate</name>
        <dbReference type="ChEBI" id="CHEBI:58017"/>
    </ligand>
</feature>
<comment type="similarity">
    <text evidence="9">Belongs to the anthranilate phosphoribosyltransferase family.</text>
</comment>
<comment type="caution">
    <text evidence="12">The sequence shown here is derived from an EMBL/GenBank/DDBJ whole genome shotgun (WGS) entry which is preliminary data.</text>
</comment>
<dbReference type="Pfam" id="PF00591">
    <property type="entry name" value="Glycos_transf_3"/>
    <property type="match status" value="1"/>
</dbReference>
<dbReference type="GO" id="GO:0000162">
    <property type="term" value="P:L-tryptophan biosynthetic process"/>
    <property type="evidence" value="ECO:0007669"/>
    <property type="project" value="UniProtKB-UniRule"/>
</dbReference>
<dbReference type="Pfam" id="PF02885">
    <property type="entry name" value="Glycos_trans_3N"/>
    <property type="match status" value="1"/>
</dbReference>
<feature type="binding site" evidence="9">
    <location>
        <position position="83"/>
    </location>
    <ligand>
        <name>anthranilate</name>
        <dbReference type="ChEBI" id="CHEBI:16567"/>
        <label>1</label>
    </ligand>
</feature>
<dbReference type="Gene3D" id="1.20.970.10">
    <property type="entry name" value="Transferase, Pyrimidine Nucleoside Phosphorylase, Chain C"/>
    <property type="match status" value="1"/>
</dbReference>
<feature type="binding site" evidence="9">
    <location>
        <position position="95"/>
    </location>
    <ligand>
        <name>Mg(2+)</name>
        <dbReference type="ChEBI" id="CHEBI:18420"/>
        <label>1</label>
    </ligand>
</feature>
<proteinExistence type="inferred from homology"/>
<dbReference type="InterPro" id="IPR035902">
    <property type="entry name" value="Nuc_phospho_transferase"/>
</dbReference>
<comment type="pathway">
    <text evidence="1 9">Amino-acid biosynthesis; L-tryptophan biosynthesis; L-tryptophan from chorismate: step 2/5.</text>
</comment>
<dbReference type="EMBL" id="WMBQ01000001">
    <property type="protein sequence ID" value="MTD93377.1"/>
    <property type="molecule type" value="Genomic_DNA"/>
</dbReference>
<dbReference type="NCBIfam" id="TIGR01245">
    <property type="entry name" value="trpD"/>
    <property type="match status" value="1"/>
</dbReference>
<dbReference type="Proteomes" id="UP000440694">
    <property type="component" value="Unassembled WGS sequence"/>
</dbReference>